<dbReference type="Proteomes" id="UP001202248">
    <property type="component" value="Unassembled WGS sequence"/>
</dbReference>
<evidence type="ECO:0000313" key="2">
    <source>
        <dbReference type="Proteomes" id="UP001202248"/>
    </source>
</evidence>
<comment type="caution">
    <text evidence="1">The sequence shown here is derived from an EMBL/GenBank/DDBJ whole genome shotgun (WGS) entry which is preliminary data.</text>
</comment>
<keyword evidence="2" id="KW-1185">Reference proteome</keyword>
<name>A0ABS9SPG6_9BACT</name>
<organism evidence="1 2">
    <name type="scientific">Niabella ginsengisoli</name>
    <dbReference type="NCBI Taxonomy" id="522298"/>
    <lineage>
        <taxon>Bacteria</taxon>
        <taxon>Pseudomonadati</taxon>
        <taxon>Bacteroidota</taxon>
        <taxon>Chitinophagia</taxon>
        <taxon>Chitinophagales</taxon>
        <taxon>Chitinophagaceae</taxon>
        <taxon>Niabella</taxon>
    </lineage>
</organism>
<gene>
    <name evidence="1" type="ORF">MKP09_21245</name>
</gene>
<sequence>MSLTIIPAASFLRDLKQLSKKCPSLKEDVNKLAKQLKTDPETGVALGKDCYKIRLAIKSKGKGKSGGARVITCVKIIQSTVYLLSIYDKAGFENISDTALQQRLNEISENL</sequence>
<dbReference type="EMBL" id="JAKWBL010000004">
    <property type="protein sequence ID" value="MCH5600265.1"/>
    <property type="molecule type" value="Genomic_DNA"/>
</dbReference>
<reference evidence="1 2" key="1">
    <citation type="submission" date="2022-02" db="EMBL/GenBank/DDBJ databases">
        <authorList>
            <person name="Min J."/>
        </authorList>
    </citation>
    <scope>NUCLEOTIDE SEQUENCE [LARGE SCALE GENOMIC DNA]</scope>
    <source>
        <strain evidence="1 2">GR10-1</strain>
    </source>
</reference>
<protein>
    <submittedName>
        <fullName evidence="1">Type II toxin-antitoxin system RelE/ParE family toxin</fullName>
    </submittedName>
</protein>
<accession>A0ABS9SPG6</accession>
<evidence type="ECO:0000313" key="1">
    <source>
        <dbReference type="EMBL" id="MCH5600265.1"/>
    </source>
</evidence>
<proteinExistence type="predicted"/>
<dbReference type="RefSeq" id="WP_240832270.1">
    <property type="nucleotide sequence ID" value="NZ_JAKWBL010000004.1"/>
</dbReference>